<sequence length="281" mass="32418">VSDIIYFLKPGSDTQFIWSSEASGHRHLYLASVRSNHVISRGRSRSLIGQNAVYYPLVTQRQLTEGDWEVDTKTIWVDEERRLIYFIGTKDTPLEHHLHPLLTDLLFLLIRYVVSYDDNSTTEVQRLTELGFSHSVSMNENFTRFITVSSSVNETHRAMVYDISHDQVVLNHVPMITVEPVACLMQPETLGSDYKAPEIFSYKSKQGMERGHVTRISQVSSSVNETHRAMVYDISHDQVVLNHVPMITVEPVACLMQPESKYLQQYILITTSRRRNQRYGR</sequence>
<name>A7T6A4_NEMVE</name>
<dbReference type="InParanoid" id="A7T6A4"/>
<feature type="non-terminal residue" evidence="2">
    <location>
        <position position="1"/>
    </location>
</feature>
<feature type="domain" description="Dipeptidylpeptidase IV N-terminal" evidence="1">
    <location>
        <begin position="8"/>
        <end position="152"/>
    </location>
</feature>
<dbReference type="PANTHER" id="PTHR11731">
    <property type="entry name" value="PROTEASE FAMILY S9B,C DIPEPTIDYL-PEPTIDASE IV-RELATED"/>
    <property type="match status" value="1"/>
</dbReference>
<dbReference type="PANTHER" id="PTHR11731:SF193">
    <property type="entry name" value="DIPEPTIDYL PEPTIDASE 9"/>
    <property type="match status" value="1"/>
</dbReference>
<dbReference type="Proteomes" id="UP000001593">
    <property type="component" value="Unassembled WGS sequence"/>
</dbReference>
<dbReference type="Pfam" id="PF00930">
    <property type="entry name" value="DPPIV_N"/>
    <property type="match status" value="1"/>
</dbReference>
<dbReference type="PhylomeDB" id="A7T6A4"/>
<reference evidence="2 3" key="1">
    <citation type="journal article" date="2007" name="Science">
        <title>Sea anemone genome reveals ancestral eumetazoan gene repertoire and genomic organization.</title>
        <authorList>
            <person name="Putnam N.H."/>
            <person name="Srivastava M."/>
            <person name="Hellsten U."/>
            <person name="Dirks B."/>
            <person name="Chapman J."/>
            <person name="Salamov A."/>
            <person name="Terry A."/>
            <person name="Shapiro H."/>
            <person name="Lindquist E."/>
            <person name="Kapitonov V.V."/>
            <person name="Jurka J."/>
            <person name="Genikhovich G."/>
            <person name="Grigoriev I.V."/>
            <person name="Lucas S.M."/>
            <person name="Steele R.E."/>
            <person name="Finnerty J.R."/>
            <person name="Technau U."/>
            <person name="Martindale M.Q."/>
            <person name="Rokhsar D.S."/>
        </authorList>
    </citation>
    <scope>NUCLEOTIDE SEQUENCE [LARGE SCALE GENOMIC DNA]</scope>
    <source>
        <strain evidence="3">CH2 X CH6</strain>
    </source>
</reference>
<proteinExistence type="predicted"/>
<dbReference type="HOGENOM" id="CLU_992372_0_0_1"/>
<keyword evidence="3" id="KW-1185">Reference proteome</keyword>
<dbReference type="InterPro" id="IPR050278">
    <property type="entry name" value="Serine_Prot_S9B/DPPIV"/>
</dbReference>
<accession>A7T6A4</accession>
<dbReference type="eggNOG" id="KOG2281">
    <property type="taxonomic scope" value="Eukaryota"/>
</dbReference>
<organism evidence="2 3">
    <name type="scientific">Nematostella vectensis</name>
    <name type="common">Starlet sea anemone</name>
    <dbReference type="NCBI Taxonomy" id="45351"/>
    <lineage>
        <taxon>Eukaryota</taxon>
        <taxon>Metazoa</taxon>
        <taxon>Cnidaria</taxon>
        <taxon>Anthozoa</taxon>
        <taxon>Hexacorallia</taxon>
        <taxon>Actiniaria</taxon>
        <taxon>Edwardsiidae</taxon>
        <taxon>Nematostella</taxon>
    </lineage>
</organism>
<protein>
    <recommendedName>
        <fullName evidence="1">Dipeptidylpeptidase IV N-terminal domain-containing protein</fullName>
    </recommendedName>
</protein>
<dbReference type="GO" id="GO:0006508">
    <property type="term" value="P:proteolysis"/>
    <property type="evidence" value="ECO:0007669"/>
    <property type="project" value="InterPro"/>
</dbReference>
<gene>
    <name evidence="2" type="ORF">NEMVEDRAFT_v1g222932</name>
</gene>
<dbReference type="InterPro" id="IPR002469">
    <property type="entry name" value="Peptidase_S9B_N"/>
</dbReference>
<dbReference type="EMBL" id="DS471485">
    <property type="protein sequence ID" value="EDO28500.1"/>
    <property type="molecule type" value="Genomic_DNA"/>
</dbReference>
<evidence type="ECO:0000259" key="1">
    <source>
        <dbReference type="Pfam" id="PF00930"/>
    </source>
</evidence>
<dbReference type="AlphaFoldDB" id="A7T6A4"/>
<dbReference type="Gene3D" id="2.140.10.30">
    <property type="entry name" value="Dipeptidylpeptidase IV, N-terminal domain"/>
    <property type="match status" value="1"/>
</dbReference>
<dbReference type="SUPFAM" id="SSF82171">
    <property type="entry name" value="DPP6 N-terminal domain-like"/>
    <property type="match status" value="1"/>
</dbReference>
<evidence type="ECO:0000313" key="3">
    <source>
        <dbReference type="Proteomes" id="UP000001593"/>
    </source>
</evidence>
<evidence type="ECO:0000313" key="2">
    <source>
        <dbReference type="EMBL" id="EDO28500.1"/>
    </source>
</evidence>